<name>A0A6C0GX93_9BACT</name>
<evidence type="ECO:0000256" key="5">
    <source>
        <dbReference type="RuleBase" id="RU004404"/>
    </source>
</evidence>
<keyword evidence="4 5" id="KW-0720">Serine protease</keyword>
<dbReference type="AlphaFoldDB" id="A0A6C0GX93"/>
<keyword evidence="7" id="KW-0732">Signal</keyword>
<dbReference type="InterPro" id="IPR005151">
    <property type="entry name" value="Tail-specific_protease"/>
</dbReference>
<feature type="domain" description="PDZ" evidence="8">
    <location>
        <begin position="247"/>
        <end position="318"/>
    </location>
</feature>
<protein>
    <submittedName>
        <fullName evidence="9">Tail-specific protease</fullName>
    </submittedName>
</protein>
<dbReference type="InterPro" id="IPR020992">
    <property type="entry name" value="Tail_Prtase_C"/>
</dbReference>
<dbReference type="GO" id="GO:0006508">
    <property type="term" value="P:proteolysis"/>
    <property type="evidence" value="ECO:0007669"/>
    <property type="project" value="UniProtKB-KW"/>
</dbReference>
<dbReference type="InterPro" id="IPR029045">
    <property type="entry name" value="ClpP/crotonase-like_dom_sf"/>
</dbReference>
<evidence type="ECO:0000256" key="3">
    <source>
        <dbReference type="ARBA" id="ARBA00022801"/>
    </source>
</evidence>
<evidence type="ECO:0000313" key="9">
    <source>
        <dbReference type="EMBL" id="QHT72032.1"/>
    </source>
</evidence>
<dbReference type="Pfam" id="PF03572">
    <property type="entry name" value="Peptidase_S41"/>
    <property type="match status" value="1"/>
</dbReference>
<dbReference type="Pfam" id="PF17804">
    <property type="entry name" value="TSP_NTD"/>
    <property type="match status" value="1"/>
</dbReference>
<dbReference type="EMBL" id="CP048222">
    <property type="protein sequence ID" value="QHT72032.1"/>
    <property type="molecule type" value="Genomic_DNA"/>
</dbReference>
<keyword evidence="10" id="KW-1185">Reference proteome</keyword>
<dbReference type="Gene3D" id="2.30.42.10">
    <property type="match status" value="1"/>
</dbReference>
<dbReference type="Pfam" id="PF11818">
    <property type="entry name" value="DUF3340"/>
    <property type="match status" value="1"/>
</dbReference>
<dbReference type="CDD" id="cd06782">
    <property type="entry name" value="cpPDZ_CPP-like"/>
    <property type="match status" value="1"/>
</dbReference>
<evidence type="ECO:0000256" key="4">
    <source>
        <dbReference type="ARBA" id="ARBA00022825"/>
    </source>
</evidence>
<organism evidence="9 10">
    <name type="scientific">Rhodocytophaga rosea</name>
    <dbReference type="NCBI Taxonomy" id="2704465"/>
    <lineage>
        <taxon>Bacteria</taxon>
        <taxon>Pseudomonadati</taxon>
        <taxon>Bacteroidota</taxon>
        <taxon>Cytophagia</taxon>
        <taxon>Cytophagales</taxon>
        <taxon>Rhodocytophagaceae</taxon>
        <taxon>Rhodocytophaga</taxon>
    </lineage>
</organism>
<dbReference type="PANTHER" id="PTHR32060:SF22">
    <property type="entry name" value="CARBOXYL-TERMINAL-PROCESSING PEPTIDASE 3, CHLOROPLASTIC"/>
    <property type="match status" value="1"/>
</dbReference>
<dbReference type="SMART" id="SM00228">
    <property type="entry name" value="PDZ"/>
    <property type="match status" value="1"/>
</dbReference>
<sequence length="699" mass="78186">MKKTLIFFFVLLTNISLLSAQQTAKTGQQIAKNTTAQPNVMADLRPDQSQAKVEMLVTQIMTQGHYRKVNLDDSLSSVILDKYLQSLDNSKVFFLASDVANFEKYRKEIDNDLKKGELEPAYQIFNIFKTRFDERMTYVSQLLEKPFDFTVDENYETDREKAPWPKTVAEANEEWRKMVKSQALNLKLSGKKTEEISKMLKERYENQQKAITKSTSEDVFEIYMNSFSNSVDPHTSYFSPAASDNFKIDMSLSLEGIGASLRTENDYTKVAEIIAGGPAFKSKLLQKDDKIVAVAQGETGKMVDVIGWRIDEVVKLIRGPKGTTVRLQIIPADAGTSAITKEIKLVRDKVKLEEAEAKKEVVPITHNGKPYKMGVITIPSFYMDFEAAQKGNKDYNSTTKDVRKLIKELNTEKVDGLIIDLRFNGGGSLSEAIELTGLFIKDGPVVQVRNSNGSIDVGKDPDAGVVYTGPLAVMINRFSASASEIFAGAIQDYKRGIIIGEQTYGKGTVQNLIDLNRFMPDEKDKLGQVKLTIAKFYRVTGSSTQHKGVSPDIGLPSRYSAEEFGESSQPSALPWDQIRATSFTPTNDVTSAQISKLESNYEKRLKSDPELKQYQSAIEDLKKAQTKTVVSLQESKRKKERDEIEQKRKTATKIESTNPEIPEGEEGNKAEDSSKPDKKPKDLYLNEGAKILADYISIG</sequence>
<dbReference type="GO" id="GO:0030288">
    <property type="term" value="C:outer membrane-bounded periplasmic space"/>
    <property type="evidence" value="ECO:0007669"/>
    <property type="project" value="TreeGrafter"/>
</dbReference>
<feature type="region of interest" description="Disordered" evidence="6">
    <location>
        <begin position="629"/>
        <end position="683"/>
    </location>
</feature>
<proteinExistence type="inferred from homology"/>
<feature type="compositionally biased region" description="Basic and acidic residues" evidence="6">
    <location>
        <begin position="634"/>
        <end position="648"/>
    </location>
</feature>
<dbReference type="InterPro" id="IPR004447">
    <property type="entry name" value="Peptidase_S41A"/>
</dbReference>
<feature type="compositionally biased region" description="Basic and acidic residues" evidence="6">
    <location>
        <begin position="666"/>
        <end position="683"/>
    </location>
</feature>
<dbReference type="KEGG" id="rhoz:GXP67_15160"/>
<evidence type="ECO:0000256" key="1">
    <source>
        <dbReference type="ARBA" id="ARBA00009179"/>
    </source>
</evidence>
<dbReference type="GO" id="GO:0004175">
    <property type="term" value="F:endopeptidase activity"/>
    <property type="evidence" value="ECO:0007669"/>
    <property type="project" value="TreeGrafter"/>
</dbReference>
<dbReference type="GO" id="GO:0008236">
    <property type="term" value="F:serine-type peptidase activity"/>
    <property type="evidence" value="ECO:0007669"/>
    <property type="project" value="UniProtKB-KW"/>
</dbReference>
<dbReference type="SMART" id="SM00245">
    <property type="entry name" value="TSPc"/>
    <property type="match status" value="1"/>
</dbReference>
<dbReference type="GO" id="GO:0007165">
    <property type="term" value="P:signal transduction"/>
    <property type="evidence" value="ECO:0007669"/>
    <property type="project" value="TreeGrafter"/>
</dbReference>
<dbReference type="FunFam" id="3.90.226.10:FF:000090">
    <property type="entry name" value="Tail-specific protease"/>
    <property type="match status" value="1"/>
</dbReference>
<evidence type="ECO:0000256" key="2">
    <source>
        <dbReference type="ARBA" id="ARBA00022670"/>
    </source>
</evidence>
<dbReference type="Gene3D" id="3.90.226.10">
    <property type="entry name" value="2-enoyl-CoA Hydratase, Chain A, domain 1"/>
    <property type="match status" value="1"/>
</dbReference>
<evidence type="ECO:0000259" key="8">
    <source>
        <dbReference type="PROSITE" id="PS50106"/>
    </source>
</evidence>
<evidence type="ECO:0000256" key="7">
    <source>
        <dbReference type="SAM" id="SignalP"/>
    </source>
</evidence>
<dbReference type="CDD" id="cd07560">
    <property type="entry name" value="Peptidase_S41_CPP"/>
    <property type="match status" value="1"/>
</dbReference>
<keyword evidence="2 5" id="KW-0645">Protease</keyword>
<keyword evidence="3 5" id="KW-0378">Hydrolase</keyword>
<comment type="similarity">
    <text evidence="1 5">Belongs to the peptidase S41A family.</text>
</comment>
<dbReference type="Pfam" id="PF00595">
    <property type="entry name" value="PDZ"/>
    <property type="match status" value="1"/>
</dbReference>
<feature type="signal peptide" evidence="7">
    <location>
        <begin position="1"/>
        <end position="20"/>
    </location>
</feature>
<dbReference type="PANTHER" id="PTHR32060">
    <property type="entry name" value="TAIL-SPECIFIC PROTEASE"/>
    <property type="match status" value="1"/>
</dbReference>
<dbReference type="NCBIfam" id="TIGR00225">
    <property type="entry name" value="prc"/>
    <property type="match status" value="1"/>
</dbReference>
<dbReference type="Proteomes" id="UP000480178">
    <property type="component" value="Chromosome"/>
</dbReference>
<reference evidence="9 10" key="1">
    <citation type="submission" date="2020-01" db="EMBL/GenBank/DDBJ databases">
        <authorList>
            <person name="Kim M.K."/>
        </authorList>
    </citation>
    <scope>NUCLEOTIDE SEQUENCE [LARGE SCALE GENOMIC DNA]</scope>
    <source>
        <strain evidence="9 10">172606-1</strain>
    </source>
</reference>
<feature type="chain" id="PRO_5025432927" evidence="7">
    <location>
        <begin position="21"/>
        <end position="699"/>
    </location>
</feature>
<dbReference type="InterPro" id="IPR036034">
    <property type="entry name" value="PDZ_sf"/>
</dbReference>
<evidence type="ECO:0000256" key="6">
    <source>
        <dbReference type="SAM" id="MobiDB-lite"/>
    </source>
</evidence>
<dbReference type="PROSITE" id="PS50106">
    <property type="entry name" value="PDZ"/>
    <property type="match status" value="1"/>
</dbReference>
<accession>A0A6C0GX93</accession>
<dbReference type="SUPFAM" id="SSF50156">
    <property type="entry name" value="PDZ domain-like"/>
    <property type="match status" value="1"/>
</dbReference>
<dbReference type="InterPro" id="IPR001478">
    <property type="entry name" value="PDZ"/>
</dbReference>
<gene>
    <name evidence="9" type="ORF">GXP67_15160</name>
</gene>
<evidence type="ECO:0000313" key="10">
    <source>
        <dbReference type="Proteomes" id="UP000480178"/>
    </source>
</evidence>
<dbReference type="InterPro" id="IPR040573">
    <property type="entry name" value="TSP_N"/>
</dbReference>
<dbReference type="SUPFAM" id="SSF52096">
    <property type="entry name" value="ClpP/crotonase"/>
    <property type="match status" value="1"/>
</dbReference>